<organism evidence="1 2">
    <name type="scientific">Natronincola peptidivorans</name>
    <dbReference type="NCBI Taxonomy" id="426128"/>
    <lineage>
        <taxon>Bacteria</taxon>
        <taxon>Bacillati</taxon>
        <taxon>Bacillota</taxon>
        <taxon>Clostridia</taxon>
        <taxon>Peptostreptococcales</taxon>
        <taxon>Natronincolaceae</taxon>
        <taxon>Natronincola</taxon>
    </lineage>
</organism>
<keyword evidence="2" id="KW-1185">Reference proteome</keyword>
<evidence type="ECO:0000313" key="1">
    <source>
        <dbReference type="EMBL" id="SET34164.1"/>
    </source>
</evidence>
<dbReference type="AlphaFoldDB" id="A0A1I0DP89"/>
<dbReference type="Proteomes" id="UP000199568">
    <property type="component" value="Unassembled WGS sequence"/>
</dbReference>
<dbReference type="OrthoDB" id="9997576at2"/>
<accession>A0A1I0DP89</accession>
<sequence>MLDHKNGFMENIVNEEERIIGFIPEMKKKTGLFSSTIYTLVVTNTRILFVQLAPARAKEVAQQAIQQAKAEGKGYFHRSMEAMMSRRRIMEVYRSMKPEEILHETRGNFYIENQSIQKVKITSDSGYLDESYKDGKSTMVITTNIEKIKLKTTNLDVKAVKEMLNRGAIST</sequence>
<protein>
    <submittedName>
        <fullName evidence="1">Uncharacterized protein</fullName>
    </submittedName>
</protein>
<reference evidence="1 2" key="1">
    <citation type="submission" date="2016-10" db="EMBL/GenBank/DDBJ databases">
        <authorList>
            <person name="de Groot N.N."/>
        </authorList>
    </citation>
    <scope>NUCLEOTIDE SEQUENCE [LARGE SCALE GENOMIC DNA]</scope>
    <source>
        <strain evidence="1 2">DSM 18979</strain>
    </source>
</reference>
<name>A0A1I0DP89_9FIRM</name>
<gene>
    <name evidence="1" type="ORF">SAMN05660297_02099</name>
</gene>
<dbReference type="EMBL" id="FOHU01000008">
    <property type="protein sequence ID" value="SET34164.1"/>
    <property type="molecule type" value="Genomic_DNA"/>
</dbReference>
<proteinExistence type="predicted"/>
<evidence type="ECO:0000313" key="2">
    <source>
        <dbReference type="Proteomes" id="UP000199568"/>
    </source>
</evidence>
<dbReference type="RefSeq" id="WP_090443395.1">
    <property type="nucleotide sequence ID" value="NZ_FOHU01000008.1"/>
</dbReference>